<comment type="subcellular location">
    <subcellularLocation>
        <location evidence="1 7">Cytoplasm</location>
    </subcellularLocation>
</comment>
<evidence type="ECO:0000256" key="1">
    <source>
        <dbReference type="ARBA" id="ARBA00004496"/>
    </source>
</evidence>
<proteinExistence type="inferred from homology"/>
<dbReference type="Gene3D" id="3.40.50.300">
    <property type="entry name" value="P-loop containing nucleotide triphosphate hydrolases"/>
    <property type="match status" value="2"/>
</dbReference>
<dbReference type="InterPro" id="IPR036277">
    <property type="entry name" value="SMC_hinge_sf"/>
</dbReference>
<evidence type="ECO:0000313" key="9">
    <source>
        <dbReference type="Proteomes" id="UP000031829"/>
    </source>
</evidence>
<dbReference type="Gene3D" id="1.20.1060.20">
    <property type="match status" value="1"/>
</dbReference>
<evidence type="ECO:0000256" key="2">
    <source>
        <dbReference type="ARBA" id="ARBA00022490"/>
    </source>
</evidence>
<dbReference type="AlphaFoldDB" id="A0A0B6AWR4"/>
<dbReference type="GO" id="GO:0006260">
    <property type="term" value="P:DNA replication"/>
    <property type="evidence" value="ECO:0007669"/>
    <property type="project" value="UniProtKB-UniRule"/>
</dbReference>
<sequence length="1186" mass="136680">MFLKRLDIAGFKSFAEKVSIDFVPGVTAVVGPNGSGKSNITDAIRWVLGEQSAKSLRGGKMEDIIFAGSESRRAVNVADVTLTLENDDQFLPLDYHEVSITRRVYRSGDSEFFINNQPCRLKDIVDLFMDSGLGREAFSIISQGKVEEVLSSKSDERRKIFEEAAGVLKYKTRKRKAELRLLETQENLNRVVDILHEIEGQLEPLQIQSSIAKDYLQKKEELEHIDVAVTVFEVEDLHQKWEKLKAEMAQHEQLEESLATNIRTREGEIQTLRLHIQQIDEQLDSLHKKLLYVSEEVEKLEGKKEVLKERKKNAFQNKEQLERLVKEYTHKHQELSKAKDSEGKDLEQSQKEVQEIRLKLTEQEQLFRQYSENLEEKLEQMKSEYFELANAQTSARNEISFLEQQKMQTFEKEQRLTKSNEQYVEQRRELTQRKEAAIKRLAQFRQELQQAVQVYKQQGEQLESLRQAYRKQESTLYQAYQYVQQTKSRKEMLEEMQEDYEGYFHGVKEVLKARDEKLAGIKGAIAELINVPKEYETALEIALGGAAQHIVVQDEQSARQAIGFLKQNGYGRATFLPLTSVKDRYVPAQTISMLESHEAYVGIASSLVKYEATYDRVIKNLLGTVIVVNDLKGANELARLVQHRYRFVTVKGDVVNPGGSMTGGSMKQKSNSLLGRQREVEAITAKIEEMEQKTLVLEQDVKDKKSQIEELQQEINKQQAFVERLKDKEQESDREVKQIDIEEKAVNDRLTMYDHDIASFRQDQTSLSARIDELHTSLQGNQQQANVLEKNIEELAARKHTQQTSKETVQHELTEVKVLLAKKEQFLTNQQEKYERVCFELDQTIQRLSETTDDLSLLTSEITSNDSGELQLEEAAHERIKEKTETLKLMDDSRSERLKAQNKLEDEERIVKELQRQYKQIADALKDEEVKINRIDVELDSRLQQLTEEYEISFEAAKENYPLTLDIQEARKKIKLIKLAIDELGTVNLGSIEQYERVSERYEFLNTQRADLDEAKNTLYQVIEEMDEEMKKRFSDTFTRIRNEFGTVFSSLFGGGKADLKLTDPKDLLNTGVEIVAQPPGKKLQNLGLLSGGERSLTAIALLFSILKVRPVPFCVLDEVEAALDEANVHRFATYLRKFSTQTQFIVITHRKGTMEEADVLYGVTMQESGVSKLVSVRLEESKQYV</sequence>
<dbReference type="GO" id="GO:0003677">
    <property type="term" value="F:DNA binding"/>
    <property type="evidence" value="ECO:0007669"/>
    <property type="project" value="UniProtKB-UniRule"/>
</dbReference>
<dbReference type="InterPro" id="IPR010935">
    <property type="entry name" value="SMC_hinge"/>
</dbReference>
<feature type="coiled-coil region" evidence="7">
    <location>
        <begin position="234"/>
        <end position="475"/>
    </location>
</feature>
<dbReference type="GO" id="GO:0016887">
    <property type="term" value="F:ATP hydrolysis activity"/>
    <property type="evidence" value="ECO:0007669"/>
    <property type="project" value="InterPro"/>
</dbReference>
<evidence type="ECO:0000313" key="8">
    <source>
        <dbReference type="EMBL" id="AJI24309.1"/>
    </source>
</evidence>
<feature type="coiled-coil region" evidence="7">
    <location>
        <begin position="673"/>
        <end position="745"/>
    </location>
</feature>
<dbReference type="CDD" id="cd03278">
    <property type="entry name" value="ABC_SMC_barmotin"/>
    <property type="match status" value="2"/>
</dbReference>
<dbReference type="SUPFAM" id="SSF52540">
    <property type="entry name" value="P-loop containing nucleoside triphosphate hydrolases"/>
    <property type="match status" value="1"/>
</dbReference>
<keyword evidence="4 7" id="KW-0067">ATP-binding</keyword>
<keyword evidence="3 7" id="KW-0547">Nucleotide-binding</keyword>
<dbReference type="SMART" id="SM00968">
    <property type="entry name" value="SMC_hinge"/>
    <property type="match status" value="1"/>
</dbReference>
<dbReference type="HAMAP" id="MF_01894">
    <property type="entry name" value="Smc_prok"/>
    <property type="match status" value="1"/>
</dbReference>
<evidence type="ECO:0000256" key="7">
    <source>
        <dbReference type="HAMAP-Rule" id="MF_01894"/>
    </source>
</evidence>
<evidence type="ECO:0000256" key="3">
    <source>
        <dbReference type="ARBA" id="ARBA00022741"/>
    </source>
</evidence>
<reference evidence="8 9" key="1">
    <citation type="journal article" date="2015" name="Genome Announc.">
        <title>Complete genome sequences for 35 biothreat assay-relevant bacillus species.</title>
        <authorList>
            <person name="Johnson S.L."/>
            <person name="Daligault H.E."/>
            <person name="Davenport K.W."/>
            <person name="Jaissle J."/>
            <person name="Frey K.G."/>
            <person name="Ladner J.T."/>
            <person name="Broomall S.M."/>
            <person name="Bishop-Lilly K.A."/>
            <person name="Bruce D.C."/>
            <person name="Gibbons H.S."/>
            <person name="Coyne S.R."/>
            <person name="Lo C.C."/>
            <person name="Meincke L."/>
            <person name="Munk A.C."/>
            <person name="Koroleva G.I."/>
            <person name="Rosenzweig C.N."/>
            <person name="Palacios G.F."/>
            <person name="Redden C.L."/>
            <person name="Minogue T.D."/>
            <person name="Chain P.S."/>
        </authorList>
    </citation>
    <scope>NUCLEOTIDE SEQUENCE [LARGE SCALE GENOMIC DNA]</scope>
    <source>
        <strain evidence="9">ATCC 14581 / DSM 32 / JCM 2506 / NBRC 15308 / NCIMB 9376 / NCTC 10342 / NRRL B-14308 / VKM B-512</strain>
    </source>
</reference>
<dbReference type="Pfam" id="PF02463">
    <property type="entry name" value="SMC_N"/>
    <property type="match status" value="1"/>
</dbReference>
<dbReference type="PIRSF" id="PIRSF005719">
    <property type="entry name" value="SMC"/>
    <property type="match status" value="1"/>
</dbReference>
<dbReference type="Gene3D" id="3.30.70.1620">
    <property type="match status" value="1"/>
</dbReference>
<accession>A0A0B6AWR4</accession>
<evidence type="ECO:0000256" key="5">
    <source>
        <dbReference type="ARBA" id="ARBA00023054"/>
    </source>
</evidence>
<evidence type="ECO:0000256" key="4">
    <source>
        <dbReference type="ARBA" id="ARBA00022840"/>
    </source>
</evidence>
<dbReference type="SUPFAM" id="SSF75553">
    <property type="entry name" value="Smc hinge domain"/>
    <property type="match status" value="1"/>
</dbReference>
<name>A0A0B6AWR4_PRIM2</name>
<dbReference type="InterPro" id="IPR003395">
    <property type="entry name" value="RecF/RecN/SMC_N"/>
</dbReference>
<dbReference type="GO" id="GO:0007059">
    <property type="term" value="P:chromosome segregation"/>
    <property type="evidence" value="ECO:0007669"/>
    <property type="project" value="UniProtKB-UniRule"/>
</dbReference>
<comment type="subunit">
    <text evidence="7">Homodimer.</text>
</comment>
<comment type="similarity">
    <text evidence="7">Belongs to the SMC family.</text>
</comment>
<dbReference type="InterPro" id="IPR027417">
    <property type="entry name" value="P-loop_NTPase"/>
</dbReference>
<dbReference type="FunFam" id="3.40.50.300:FF:000901">
    <property type="entry name" value="Chromosome partition protein Smc"/>
    <property type="match status" value="1"/>
</dbReference>
<evidence type="ECO:0000256" key="6">
    <source>
        <dbReference type="ARBA" id="ARBA00023125"/>
    </source>
</evidence>
<dbReference type="GeneID" id="93644611"/>
<gene>
    <name evidence="7 8" type="primary">smc</name>
    <name evidence="8" type="ORF">BG04_1135</name>
</gene>
<feature type="coiled-coil region" evidence="7">
    <location>
        <begin position="890"/>
        <end position="931"/>
    </location>
</feature>
<dbReference type="GO" id="GO:0005737">
    <property type="term" value="C:cytoplasm"/>
    <property type="evidence" value="ECO:0007669"/>
    <property type="project" value="UniProtKB-SubCell"/>
</dbReference>
<comment type="domain">
    <text evidence="7">Contains large globular domains required for ATP hydrolysis at each terminus and a third globular domain forming a flexible hinge near the middle of the molecule. These domains are separated by coiled-coil structures.</text>
</comment>
<dbReference type="PANTHER" id="PTHR43977">
    <property type="entry name" value="STRUCTURAL MAINTENANCE OF CHROMOSOMES PROTEIN 3"/>
    <property type="match status" value="1"/>
</dbReference>
<dbReference type="GO" id="GO:0005694">
    <property type="term" value="C:chromosome"/>
    <property type="evidence" value="ECO:0007669"/>
    <property type="project" value="InterPro"/>
</dbReference>
<dbReference type="GO" id="GO:0005524">
    <property type="term" value="F:ATP binding"/>
    <property type="evidence" value="ECO:0007669"/>
    <property type="project" value="UniProtKB-UniRule"/>
</dbReference>
<dbReference type="KEGG" id="bmeg:BG04_1135"/>
<keyword evidence="2 7" id="KW-0963">Cytoplasm</keyword>
<organism evidence="8 9">
    <name type="scientific">Priestia megaterium (strain ATCC 14581 / DSM 32 / CCUG 1817 / JCM 2506 / NBRC 15308 / NCIMB 9376 / NCTC 10342 / NRRL B-14308 / VKM B-512 / Ford 19)</name>
    <name type="common">Bacillus megaterium</name>
    <dbReference type="NCBI Taxonomy" id="1348623"/>
    <lineage>
        <taxon>Bacteria</taxon>
        <taxon>Bacillati</taxon>
        <taxon>Bacillota</taxon>
        <taxon>Bacilli</taxon>
        <taxon>Bacillales</taxon>
        <taxon>Bacillaceae</taxon>
        <taxon>Priestia</taxon>
    </lineage>
</organism>
<dbReference type="GO" id="GO:0030261">
    <property type="term" value="P:chromosome condensation"/>
    <property type="evidence" value="ECO:0007669"/>
    <property type="project" value="InterPro"/>
</dbReference>
<dbReference type="RefSeq" id="WP_034649190.1">
    <property type="nucleotide sequence ID" value="NZ_BCVB01000001.1"/>
</dbReference>
<dbReference type="EMBL" id="CP009920">
    <property type="protein sequence ID" value="AJI24309.1"/>
    <property type="molecule type" value="Genomic_DNA"/>
</dbReference>
<dbReference type="NCBIfam" id="TIGR02168">
    <property type="entry name" value="SMC_prok_B"/>
    <property type="match status" value="1"/>
</dbReference>
<dbReference type="InterPro" id="IPR024704">
    <property type="entry name" value="SMC"/>
</dbReference>
<dbReference type="InterPro" id="IPR011890">
    <property type="entry name" value="SMC_prok"/>
</dbReference>
<dbReference type="GO" id="GO:0007062">
    <property type="term" value="P:sister chromatid cohesion"/>
    <property type="evidence" value="ECO:0007669"/>
    <property type="project" value="InterPro"/>
</dbReference>
<protein>
    <recommendedName>
        <fullName evidence="7">Chromosome partition protein Smc</fullName>
    </recommendedName>
</protein>
<keyword evidence="6 7" id="KW-0238">DNA-binding</keyword>
<keyword evidence="5 7" id="KW-0175">Coiled coil</keyword>
<feature type="binding site" evidence="7">
    <location>
        <begin position="32"/>
        <end position="39"/>
    </location>
    <ligand>
        <name>ATP</name>
        <dbReference type="ChEBI" id="CHEBI:30616"/>
    </ligand>
</feature>
<feature type="coiled-coil region" evidence="7">
    <location>
        <begin position="995"/>
        <end position="1032"/>
    </location>
</feature>
<dbReference type="FunFam" id="3.40.50.300:FF:000984">
    <property type="entry name" value="Chromosome partition protein Smc"/>
    <property type="match status" value="1"/>
</dbReference>
<comment type="function">
    <text evidence="7">Required for chromosome condensation and partitioning.</text>
</comment>
<dbReference type="Proteomes" id="UP000031829">
    <property type="component" value="Chromosome"/>
</dbReference>
<dbReference type="HOGENOM" id="CLU_001042_2_2_9"/>
<dbReference type="Pfam" id="PF06470">
    <property type="entry name" value="SMC_hinge"/>
    <property type="match status" value="1"/>
</dbReference>